<evidence type="ECO:0000313" key="2">
    <source>
        <dbReference type="Proteomes" id="UP000017836"/>
    </source>
</evidence>
<accession>W1NPY4</accession>
<evidence type="ECO:0000313" key="1">
    <source>
        <dbReference type="EMBL" id="ERM97787.1"/>
    </source>
</evidence>
<reference evidence="2" key="1">
    <citation type="journal article" date="2013" name="Science">
        <title>The Amborella genome and the evolution of flowering plants.</title>
        <authorList>
            <consortium name="Amborella Genome Project"/>
        </authorList>
    </citation>
    <scope>NUCLEOTIDE SEQUENCE [LARGE SCALE GENOMIC DNA]</scope>
</reference>
<dbReference type="EMBL" id="KI395851">
    <property type="protein sequence ID" value="ERM97787.1"/>
    <property type="molecule type" value="Genomic_DNA"/>
</dbReference>
<dbReference type="AlphaFoldDB" id="W1NPY4"/>
<keyword evidence="2" id="KW-1185">Reference proteome</keyword>
<sequence length="227" mass="25865">MQLYSKVNVMENVLKKFNFLFLIKVQLTRGQHEGAVLALNEAVLIKKIERRSSCFLVSCQIRANLVKLMQTLGLLCPTEGDVIAEVLQLSLFIFDLPSELEHHAIGTEYRMLYSFVSHKFQVADNLSLVLNACITSDKPFHVANTEYIVNILEIFHLKGREEGTHGAEWCAFCLLVAARCTCLVWNRIPNGVPMDQPVSAREKEKYVRQNQAEKMKCKSQTQQVMSM</sequence>
<protein>
    <submittedName>
        <fullName evidence="1">Uncharacterized protein</fullName>
    </submittedName>
</protein>
<gene>
    <name evidence="1" type="ORF">AMTR_s00116p00115930</name>
</gene>
<name>W1NPY4_AMBTC</name>
<proteinExistence type="predicted"/>
<organism evidence="1 2">
    <name type="scientific">Amborella trichopoda</name>
    <dbReference type="NCBI Taxonomy" id="13333"/>
    <lineage>
        <taxon>Eukaryota</taxon>
        <taxon>Viridiplantae</taxon>
        <taxon>Streptophyta</taxon>
        <taxon>Embryophyta</taxon>
        <taxon>Tracheophyta</taxon>
        <taxon>Spermatophyta</taxon>
        <taxon>Magnoliopsida</taxon>
        <taxon>Amborellales</taxon>
        <taxon>Amborellaceae</taxon>
        <taxon>Amborella</taxon>
    </lineage>
</organism>
<dbReference type="Gramene" id="ERM97787">
    <property type="protein sequence ID" value="ERM97787"/>
    <property type="gene ID" value="AMTR_s00116p00115930"/>
</dbReference>
<dbReference type="Proteomes" id="UP000017836">
    <property type="component" value="Unassembled WGS sequence"/>
</dbReference>
<dbReference type="HOGENOM" id="CLU_1221154_0_0_1"/>